<feature type="chain" id="PRO_5001814764" evidence="2">
    <location>
        <begin position="21"/>
        <end position="64"/>
    </location>
</feature>
<proteinExistence type="predicted"/>
<sequence>MILLWSLSGFAFLLLATAFASRILNTKGAEGGEEVEEAEKNRKSLEARGRPRRERRARRGTDSV</sequence>
<evidence type="ECO:0000313" key="3">
    <source>
        <dbReference type="EMBL" id="KFH16906.1"/>
    </source>
</evidence>
<evidence type="ECO:0000256" key="1">
    <source>
        <dbReference type="SAM" id="MobiDB-lite"/>
    </source>
</evidence>
<feature type="region of interest" description="Disordered" evidence="1">
    <location>
        <begin position="28"/>
        <end position="64"/>
    </location>
</feature>
<gene>
    <name evidence="3" type="ORF">TGMAS_268020C</name>
</gene>
<accession>A0A086QWC4</accession>
<protein>
    <submittedName>
        <fullName evidence="3">Transporter, major facilitator family protein</fullName>
    </submittedName>
</protein>
<comment type="caution">
    <text evidence="3">The sequence shown here is derived from an EMBL/GenBank/DDBJ whole genome shotgun (WGS) entry which is preliminary data.</text>
</comment>
<dbReference type="AlphaFoldDB" id="A0A086QWC4"/>
<keyword evidence="2" id="KW-0732">Signal</keyword>
<feature type="signal peptide" evidence="2">
    <location>
        <begin position="1"/>
        <end position="20"/>
    </location>
</feature>
<reference evidence="3 4" key="1">
    <citation type="submission" date="2014-04" db="EMBL/GenBank/DDBJ databases">
        <authorList>
            <person name="Sibley D."/>
            <person name="Venepally P."/>
            <person name="Karamycheva S."/>
            <person name="Hadjithomas M."/>
            <person name="Khan A."/>
            <person name="Brunk B."/>
            <person name="Roos D."/>
            <person name="Caler E."/>
            <person name="Lorenzi H."/>
        </authorList>
    </citation>
    <scope>NUCLEOTIDE SEQUENCE [LARGE SCALE GENOMIC DNA]</scope>
    <source>
        <strain evidence="3 4">MAS</strain>
    </source>
</reference>
<evidence type="ECO:0000313" key="4">
    <source>
        <dbReference type="Proteomes" id="UP000028821"/>
    </source>
</evidence>
<name>A0A086QWC4_TOXGO</name>
<dbReference type="EMBL" id="AEXC02000452">
    <property type="protein sequence ID" value="KFH16906.1"/>
    <property type="molecule type" value="Genomic_DNA"/>
</dbReference>
<evidence type="ECO:0000256" key="2">
    <source>
        <dbReference type="SAM" id="SignalP"/>
    </source>
</evidence>
<organism evidence="3 4">
    <name type="scientific">Toxoplasma gondii MAS</name>
    <dbReference type="NCBI Taxonomy" id="943118"/>
    <lineage>
        <taxon>Eukaryota</taxon>
        <taxon>Sar</taxon>
        <taxon>Alveolata</taxon>
        <taxon>Apicomplexa</taxon>
        <taxon>Conoidasida</taxon>
        <taxon>Coccidia</taxon>
        <taxon>Eucoccidiorida</taxon>
        <taxon>Eimeriorina</taxon>
        <taxon>Sarcocystidae</taxon>
        <taxon>Toxoplasma</taxon>
    </lineage>
</organism>
<dbReference type="Proteomes" id="UP000028821">
    <property type="component" value="Unassembled WGS sequence"/>
</dbReference>
<feature type="compositionally biased region" description="Basic and acidic residues" evidence="1">
    <location>
        <begin position="38"/>
        <end position="49"/>
    </location>
</feature>
<dbReference type="VEuPathDB" id="ToxoDB:TGMAS_268020C"/>